<sequence>MKFEFGPTFARAPMDERLLRHYERELRFLREAGAEFAEDYPKIAATLGLRPEEVTDPSVERLLEGLSFLTARVQLQMEAEFPRFTESLLELVQPQQLLPVPSMAVLQFSPDLQEGSLASGFTLPADSVVRSLGEAGGQGPRCEFRSLRPVTLWPLALESAEYLPSAGLLKGLPPSVLKQDGGALRLRLRTTAGVSFDQLALQELTLFLRGDGSLPLAVQEALLTRAEGMFARCGEGEGRWSPRIDPGQIRQPEPRPAARQQARSLNSDAVCAQLKTFLAFAEGERFVSLGGLGPALRGCQSRSLELVVVFAPLSQPLSALLDASHFGLFCAPVINLFNKRIERIVIDPYRHELPLVVDKARPLAYEIQEVLAVHGYAAGSKERQLLLPLYAPPRLDDSDLRPVGFYQMQRTPSRVPQRFVDGQRRYRGCDASLVLALEADAQLQRLAVDVLCSNRDLPLSLPLGAGNTDFVLDVSAPVLAIRCVAGPSRPLPAPSQGDRQWQVVRQLSRNYLPLAHREGAAGAQALRELLAHYLPEDDSSGHKLLQGIVSLRAEVVTRRLPGAGPVAFGRGLNLTLLLDDAACEGTGAYLFGAALERFFVRYAALNAFVETELHSVSRGPIKTWRARAGQCMIW</sequence>
<dbReference type="Pfam" id="PF05947">
    <property type="entry name" value="T6SS_TssF"/>
    <property type="match status" value="1"/>
</dbReference>
<evidence type="ECO:0000313" key="2">
    <source>
        <dbReference type="Proteomes" id="UP000031535"/>
    </source>
</evidence>
<dbReference type="NCBIfam" id="TIGR03359">
    <property type="entry name" value="VI_chp_6"/>
    <property type="match status" value="1"/>
</dbReference>
<proteinExistence type="predicted"/>
<dbReference type="PANTHER" id="PTHR35370">
    <property type="entry name" value="CYTOPLASMIC PROTEIN-RELATED-RELATED"/>
    <property type="match status" value="1"/>
</dbReference>
<gene>
    <name evidence="1" type="ORF">UCMB321_0358</name>
</gene>
<dbReference type="InterPro" id="IPR010272">
    <property type="entry name" value="T6SS_TssF"/>
</dbReference>
<dbReference type="Proteomes" id="UP000031535">
    <property type="component" value="Unassembled WGS sequence"/>
</dbReference>
<dbReference type="PANTHER" id="PTHR35370:SF1">
    <property type="entry name" value="TYPE VI SECRETION SYSTEM COMPONENT TSSF1"/>
    <property type="match status" value="1"/>
</dbReference>
<comment type="caution">
    <text evidence="1">The sequence shown here is derived from an EMBL/GenBank/DDBJ whole genome shotgun (WGS) entry which is preliminary data.</text>
</comment>
<dbReference type="EMBL" id="JXDG01000003">
    <property type="protein sequence ID" value="KIH85991.1"/>
    <property type="molecule type" value="Genomic_DNA"/>
</dbReference>
<keyword evidence="2" id="KW-1185">Reference proteome</keyword>
<protein>
    <submittedName>
        <fullName evidence="1">Protein ImpG/VasA</fullName>
    </submittedName>
</protein>
<name>A0A0C2I9P9_9PSED</name>
<evidence type="ECO:0000313" key="1">
    <source>
        <dbReference type="EMBL" id="KIH85991.1"/>
    </source>
</evidence>
<dbReference type="AlphaFoldDB" id="A0A0C2I9P9"/>
<organism evidence="1 2">
    <name type="scientific">Pseudomonas batumici</name>
    <dbReference type="NCBI Taxonomy" id="226910"/>
    <lineage>
        <taxon>Bacteria</taxon>
        <taxon>Pseudomonadati</taxon>
        <taxon>Pseudomonadota</taxon>
        <taxon>Gammaproteobacteria</taxon>
        <taxon>Pseudomonadales</taxon>
        <taxon>Pseudomonadaceae</taxon>
        <taxon>Pseudomonas</taxon>
    </lineage>
</organism>
<accession>A0A0C2I9P9</accession>
<dbReference type="STRING" id="226910.UCMB321_0358"/>
<reference evidence="1 2" key="1">
    <citation type="submission" date="2015-01" db="EMBL/GenBank/DDBJ databases">
        <title>Complete genome of Pseudomonas batumici UCM B-321 producer of the batumin antibiotic with strong antistaphilococcal and potential anticancer activity.</title>
        <authorList>
            <person name="Klochko V.V."/>
            <person name="Zelena L.B."/>
            <person name="Elena K.A."/>
            <person name="Reva O.N."/>
        </authorList>
    </citation>
    <scope>NUCLEOTIDE SEQUENCE [LARGE SCALE GENOMIC DNA]</scope>
    <source>
        <strain evidence="1 2">UCM B-321</strain>
    </source>
</reference>
<dbReference type="PATRIC" id="fig|226910.6.peg.359"/>
<dbReference type="PIRSF" id="PIRSF028304">
    <property type="entry name" value="UCP028304"/>
    <property type="match status" value="1"/>
</dbReference>